<dbReference type="EMBL" id="JACHMQ010000001">
    <property type="protein sequence ID" value="MBB6400285.1"/>
    <property type="molecule type" value="Genomic_DNA"/>
</dbReference>
<reference evidence="2 3" key="1">
    <citation type="submission" date="2020-08" db="EMBL/GenBank/DDBJ databases">
        <title>Sequencing the genomes of 1000 actinobacteria strains.</title>
        <authorList>
            <person name="Klenk H.-P."/>
        </authorList>
    </citation>
    <scope>NUCLEOTIDE SEQUENCE [LARGE SCALE GENOMIC DNA]</scope>
    <source>
        <strain evidence="2 3">DSM 43675</strain>
    </source>
</reference>
<evidence type="ECO:0000313" key="3">
    <source>
        <dbReference type="Proteomes" id="UP000546324"/>
    </source>
</evidence>
<comment type="caution">
    <text evidence="2">The sequence shown here is derived from an EMBL/GenBank/DDBJ whole genome shotgun (WGS) entry which is preliminary data.</text>
</comment>
<feature type="region of interest" description="Disordered" evidence="1">
    <location>
        <begin position="1"/>
        <end position="23"/>
    </location>
</feature>
<evidence type="ECO:0000313" key="2">
    <source>
        <dbReference type="EMBL" id="MBB6400285.1"/>
    </source>
</evidence>
<protein>
    <submittedName>
        <fullName evidence="2">Uncharacterized protein</fullName>
    </submittedName>
</protein>
<evidence type="ECO:0000256" key="1">
    <source>
        <dbReference type="SAM" id="MobiDB-lite"/>
    </source>
</evidence>
<feature type="compositionally biased region" description="Basic and acidic residues" evidence="1">
    <location>
        <begin position="1"/>
        <end position="10"/>
    </location>
</feature>
<dbReference type="AlphaFoldDB" id="A0A7X0G846"/>
<proteinExistence type="predicted"/>
<name>A0A7X0G846_9ACTN</name>
<accession>A0A7X0G846</accession>
<dbReference type="Proteomes" id="UP000546324">
    <property type="component" value="Unassembled WGS sequence"/>
</dbReference>
<organism evidence="2 3">
    <name type="scientific">Actinomadura coerulea</name>
    <dbReference type="NCBI Taxonomy" id="46159"/>
    <lineage>
        <taxon>Bacteria</taxon>
        <taxon>Bacillati</taxon>
        <taxon>Actinomycetota</taxon>
        <taxon>Actinomycetes</taxon>
        <taxon>Streptosporangiales</taxon>
        <taxon>Thermomonosporaceae</taxon>
        <taxon>Actinomadura</taxon>
    </lineage>
</organism>
<gene>
    <name evidence="2" type="ORF">BKA00_007199</name>
</gene>
<sequence length="45" mass="4668">MTTVEERTTADRVGTPKPTAPLTGAWAGLAARPATRTRLACAGRS</sequence>
<keyword evidence="3" id="KW-1185">Reference proteome</keyword>
<dbReference type="RefSeq" id="WP_185032712.1">
    <property type="nucleotide sequence ID" value="NZ_JACHMQ010000001.1"/>
</dbReference>